<dbReference type="PROSITE" id="PS01180">
    <property type="entry name" value="CUB"/>
    <property type="match status" value="1"/>
</dbReference>
<dbReference type="InParanoid" id="F6YQ66"/>
<comment type="caution">
    <text evidence="3">Lacks conserved residue(s) required for the propagation of feature annotation.</text>
</comment>
<evidence type="ECO:0000256" key="3">
    <source>
        <dbReference type="PROSITE-ProRule" id="PRU00059"/>
    </source>
</evidence>
<feature type="region of interest" description="Disordered" evidence="4">
    <location>
        <begin position="305"/>
        <end position="330"/>
    </location>
</feature>
<evidence type="ECO:0000313" key="8">
    <source>
        <dbReference type="Ensembl" id="ENSCINP00000011194.3"/>
    </source>
</evidence>
<dbReference type="SMART" id="SM00042">
    <property type="entry name" value="CUB"/>
    <property type="match status" value="1"/>
</dbReference>
<keyword evidence="9" id="KW-1185">Reference proteome</keyword>
<reference evidence="8" key="2">
    <citation type="submission" date="2025-08" db="UniProtKB">
        <authorList>
            <consortium name="Ensembl"/>
        </authorList>
    </citation>
    <scope>IDENTIFICATION</scope>
</reference>
<keyword evidence="5" id="KW-0812">Transmembrane</keyword>
<evidence type="ECO:0000256" key="5">
    <source>
        <dbReference type="SAM" id="Phobius"/>
    </source>
</evidence>
<dbReference type="SUPFAM" id="SSF49854">
    <property type="entry name" value="Spermadhesin, CUB domain"/>
    <property type="match status" value="1"/>
</dbReference>
<feature type="signal peptide" evidence="6">
    <location>
        <begin position="1"/>
        <end position="26"/>
    </location>
</feature>
<dbReference type="STRING" id="7719.ENSCINP00000011194"/>
<dbReference type="InterPro" id="IPR000859">
    <property type="entry name" value="CUB_dom"/>
</dbReference>
<keyword evidence="5" id="KW-0472">Membrane</keyword>
<evidence type="ECO:0000313" key="9">
    <source>
        <dbReference type="Proteomes" id="UP000008144"/>
    </source>
</evidence>
<dbReference type="CDD" id="cd00041">
    <property type="entry name" value="CUB"/>
    <property type="match status" value="1"/>
</dbReference>
<feature type="compositionally biased region" description="Basic and acidic residues" evidence="4">
    <location>
        <begin position="201"/>
        <end position="211"/>
    </location>
</feature>
<proteinExistence type="predicted"/>
<evidence type="ECO:0000256" key="4">
    <source>
        <dbReference type="SAM" id="MobiDB-lite"/>
    </source>
</evidence>
<feature type="compositionally biased region" description="Basic and acidic residues" evidence="4">
    <location>
        <begin position="305"/>
        <end position="316"/>
    </location>
</feature>
<evidence type="ECO:0000256" key="6">
    <source>
        <dbReference type="SAM" id="SignalP"/>
    </source>
</evidence>
<dbReference type="PANTHER" id="PTHR24251">
    <property type="entry name" value="OVOCHYMASE-RELATED"/>
    <property type="match status" value="1"/>
</dbReference>
<keyword evidence="6" id="KW-0732">Signal</keyword>
<dbReference type="Ensembl" id="ENSCINT00000011194.3">
    <property type="protein sequence ID" value="ENSCINP00000011194.3"/>
    <property type="gene ID" value="ENSCING00000005430.3"/>
</dbReference>
<dbReference type="FunFam" id="2.60.120.290:FF:000005">
    <property type="entry name" value="Procollagen C-endopeptidase enhancer 1"/>
    <property type="match status" value="1"/>
</dbReference>
<sequence>MLGQEKQFIGILLMFMLTLFIGGGHSESCTHYERVTANSKSIQSPRYPSKFPPQTQCMWRLHTEVGHRIKVEFSNFQLAAADPTGSCRVQWINIMDGQKNADEPGSVYTFCGTDVPRTIVSSGNVVRINLHSNNDARSHTYRGFSARLVRTQDTPYMPGDPPANAPAGPQRPSYVTLDSVLNRLSLNNQRPARPRPPRPTTESERIEEMNRRRNLGLPPEPSRPSSPAPSRRPNRIMANQTPRYNRRQSVEVTTRAPYIPRKRRPQMAKEIKIVVIMVSVLAGLFIIVLVLKKCGFFKRICNRTKEDEKKDGDSKIKMKNLGSDPTKSKD</sequence>
<dbReference type="Gene3D" id="2.60.120.290">
    <property type="entry name" value="Spermadhesin, CUB domain"/>
    <property type="match status" value="1"/>
</dbReference>
<reference evidence="8" key="3">
    <citation type="submission" date="2025-09" db="UniProtKB">
        <authorList>
            <consortium name="Ensembl"/>
        </authorList>
    </citation>
    <scope>IDENTIFICATION</scope>
</reference>
<keyword evidence="2" id="KW-1015">Disulfide bond</keyword>
<evidence type="ECO:0000256" key="1">
    <source>
        <dbReference type="ARBA" id="ARBA00022737"/>
    </source>
</evidence>
<dbReference type="Proteomes" id="UP000008144">
    <property type="component" value="Unassembled WGS sequence"/>
</dbReference>
<reference evidence="9" key="1">
    <citation type="journal article" date="2002" name="Science">
        <title>The draft genome of Ciona intestinalis: insights into chordate and vertebrate origins.</title>
        <authorList>
            <person name="Dehal P."/>
            <person name="Satou Y."/>
            <person name="Campbell R.K."/>
            <person name="Chapman J."/>
            <person name="Degnan B."/>
            <person name="De Tomaso A."/>
            <person name="Davidson B."/>
            <person name="Di Gregorio A."/>
            <person name="Gelpke M."/>
            <person name="Goodstein D.M."/>
            <person name="Harafuji N."/>
            <person name="Hastings K.E."/>
            <person name="Ho I."/>
            <person name="Hotta K."/>
            <person name="Huang W."/>
            <person name="Kawashima T."/>
            <person name="Lemaire P."/>
            <person name="Martinez D."/>
            <person name="Meinertzhagen I.A."/>
            <person name="Necula S."/>
            <person name="Nonaka M."/>
            <person name="Putnam N."/>
            <person name="Rash S."/>
            <person name="Saiga H."/>
            <person name="Satake M."/>
            <person name="Terry A."/>
            <person name="Yamada L."/>
            <person name="Wang H.G."/>
            <person name="Awazu S."/>
            <person name="Azumi K."/>
            <person name="Boore J."/>
            <person name="Branno M."/>
            <person name="Chin-Bow S."/>
            <person name="DeSantis R."/>
            <person name="Doyle S."/>
            <person name="Francino P."/>
            <person name="Keys D.N."/>
            <person name="Haga S."/>
            <person name="Hayashi H."/>
            <person name="Hino K."/>
            <person name="Imai K.S."/>
            <person name="Inaba K."/>
            <person name="Kano S."/>
            <person name="Kobayashi K."/>
            <person name="Kobayashi M."/>
            <person name="Lee B.I."/>
            <person name="Makabe K.W."/>
            <person name="Manohar C."/>
            <person name="Matassi G."/>
            <person name="Medina M."/>
            <person name="Mochizuki Y."/>
            <person name="Mount S."/>
            <person name="Morishita T."/>
            <person name="Miura S."/>
            <person name="Nakayama A."/>
            <person name="Nishizaka S."/>
            <person name="Nomoto H."/>
            <person name="Ohta F."/>
            <person name="Oishi K."/>
            <person name="Rigoutsos I."/>
            <person name="Sano M."/>
            <person name="Sasaki A."/>
            <person name="Sasakura Y."/>
            <person name="Shoguchi E."/>
            <person name="Shin-i T."/>
            <person name="Spagnuolo A."/>
            <person name="Stainier D."/>
            <person name="Suzuki M.M."/>
            <person name="Tassy O."/>
            <person name="Takatori N."/>
            <person name="Tokuoka M."/>
            <person name="Yagi K."/>
            <person name="Yoshizaki F."/>
            <person name="Wada S."/>
            <person name="Zhang C."/>
            <person name="Hyatt P.D."/>
            <person name="Larimer F."/>
            <person name="Detter C."/>
            <person name="Doggett N."/>
            <person name="Glavina T."/>
            <person name="Hawkins T."/>
            <person name="Richardson P."/>
            <person name="Lucas S."/>
            <person name="Kohara Y."/>
            <person name="Levine M."/>
            <person name="Satoh N."/>
            <person name="Rokhsar D.S."/>
        </authorList>
    </citation>
    <scope>NUCLEOTIDE SEQUENCE [LARGE SCALE GENOMIC DNA]</scope>
</reference>
<keyword evidence="5" id="KW-1133">Transmembrane helix</keyword>
<feature type="compositionally biased region" description="Pro residues" evidence="4">
    <location>
        <begin position="218"/>
        <end position="227"/>
    </location>
</feature>
<dbReference type="Gene3D" id="1.20.5.930">
    <property type="entry name" value="Bicelle-embedded integrin alpha(iib) transmembrane segment"/>
    <property type="match status" value="1"/>
</dbReference>
<dbReference type="InterPro" id="IPR035914">
    <property type="entry name" value="Sperma_CUB_dom_sf"/>
</dbReference>
<dbReference type="AlphaFoldDB" id="F6YQ66"/>
<feature type="transmembrane region" description="Helical" evidence="5">
    <location>
        <begin position="271"/>
        <end position="291"/>
    </location>
</feature>
<protein>
    <recommendedName>
        <fullName evidence="7">CUB domain-containing protein</fullName>
    </recommendedName>
</protein>
<evidence type="ECO:0000256" key="2">
    <source>
        <dbReference type="ARBA" id="ARBA00023157"/>
    </source>
</evidence>
<dbReference type="PANTHER" id="PTHR24251:SF28">
    <property type="entry name" value="NEUROPILIN AND TOLLOID-LIKE, ISOFORM B"/>
    <property type="match status" value="1"/>
</dbReference>
<feature type="region of interest" description="Disordered" evidence="4">
    <location>
        <begin position="152"/>
        <end position="250"/>
    </location>
</feature>
<dbReference type="GeneTree" id="ENSGT00530000069597"/>
<name>F6YQ66_CIOIN</name>
<organism evidence="8 9">
    <name type="scientific">Ciona intestinalis</name>
    <name type="common">Transparent sea squirt</name>
    <name type="synonym">Ascidia intestinalis</name>
    <dbReference type="NCBI Taxonomy" id="7719"/>
    <lineage>
        <taxon>Eukaryota</taxon>
        <taxon>Metazoa</taxon>
        <taxon>Chordata</taxon>
        <taxon>Tunicata</taxon>
        <taxon>Ascidiacea</taxon>
        <taxon>Phlebobranchia</taxon>
        <taxon>Cionidae</taxon>
        <taxon>Ciona</taxon>
    </lineage>
</organism>
<feature type="chain" id="PRO_5003351627" description="CUB domain-containing protein" evidence="6">
    <location>
        <begin position="27"/>
        <end position="330"/>
    </location>
</feature>
<dbReference type="HOGENOM" id="CLU_843434_0_0_1"/>
<accession>F6YQ66</accession>
<keyword evidence="1" id="KW-0677">Repeat</keyword>
<evidence type="ECO:0000259" key="7">
    <source>
        <dbReference type="PROSITE" id="PS01180"/>
    </source>
</evidence>
<feature type="domain" description="CUB" evidence="7">
    <location>
        <begin position="29"/>
        <end position="151"/>
    </location>
</feature>
<dbReference type="Pfam" id="PF00431">
    <property type="entry name" value="CUB"/>
    <property type="match status" value="1"/>
</dbReference>